<feature type="compositionally biased region" description="Gly residues" evidence="2">
    <location>
        <begin position="290"/>
        <end position="301"/>
    </location>
</feature>
<dbReference type="InterPro" id="IPR016098">
    <property type="entry name" value="CAP/MinC_C"/>
</dbReference>
<proteinExistence type="inferred from homology"/>
<dbReference type="Gene3D" id="2.160.20.70">
    <property type="match status" value="1"/>
</dbReference>
<dbReference type="STRING" id="35128.B8LCN3"/>
<dbReference type="GO" id="GO:0005737">
    <property type="term" value="C:cytoplasm"/>
    <property type="evidence" value="ECO:0000318"/>
    <property type="project" value="GO_Central"/>
</dbReference>
<feature type="region of interest" description="Disordered" evidence="2">
    <location>
        <begin position="288"/>
        <end position="324"/>
    </location>
</feature>
<sequence>MKKMEAAFLTAQAERLADNKRLHAARCVLNDDNGVAGGTVESVVGVDGGTAGNGGGDAPEGDYSEMVNDKHNASQLAVGGIGSHKEQSHLFWSTFRKICSHVQHQIDLLLLMNASHSETTTTPSASSLNTASIVAAVDKNKVKSHYATSTKRNEGRRQLELILERVRSLRRHCLSSSSSLAAVKVVVDKENASVGSAVENSDDKSGANKSTGYGGENDPNNNSQYNHMLQSLLHNPMPDLPQTDIRLLSSEMDNLLSRIDVAREIICPKEKFVFRRYRCALEEVHKNGVSVGGGGAKGDTGGSSELSSDDTSRQQQQQHLTSQYGGMLENKSNCTIEILADGTVKVNETTDEQLKLYAVPRSCNYSSTQQQSDQASSSSSSSTTVAASDASSYLLQNLRNTTLLIHSPLHSLHLQHIQNCKIYVSTPIIGPVHVTDVIKSEIRASCYQLRVHDSKEVRFGVWVRSGPIIEDCSGMVFEGNYYLDDGDGNEDGGSGGAGRNMFWDVKDFNWLRALRKSPNFVVVTKEGKLEEKEREGSITARPQREDYVERIVVKEPKLEEEGDSEDEL</sequence>
<dbReference type="InterPro" id="IPR012945">
    <property type="entry name" value="Tubulin-bd_cofactor_C_dom"/>
</dbReference>
<keyword evidence="5" id="KW-1185">Reference proteome</keyword>
<feature type="domain" description="C-CAP/cofactor C-like" evidence="3">
    <location>
        <begin position="360"/>
        <end position="510"/>
    </location>
</feature>
<name>B8LCN3_THAPS</name>
<evidence type="ECO:0000313" key="4">
    <source>
        <dbReference type="EMBL" id="EED87014.1"/>
    </source>
</evidence>
<reference evidence="4 5" key="2">
    <citation type="journal article" date="2008" name="Nature">
        <title>The Phaeodactylum genome reveals the evolutionary history of diatom genomes.</title>
        <authorList>
            <person name="Bowler C."/>
            <person name="Allen A.E."/>
            <person name="Badger J.H."/>
            <person name="Grimwood J."/>
            <person name="Jabbari K."/>
            <person name="Kuo A."/>
            <person name="Maheswari U."/>
            <person name="Martens C."/>
            <person name="Maumus F."/>
            <person name="Otillar R.P."/>
            <person name="Rayko E."/>
            <person name="Salamov A."/>
            <person name="Vandepoele K."/>
            <person name="Beszteri B."/>
            <person name="Gruber A."/>
            <person name="Heijde M."/>
            <person name="Katinka M."/>
            <person name="Mock T."/>
            <person name="Valentin K."/>
            <person name="Verret F."/>
            <person name="Berges J.A."/>
            <person name="Brownlee C."/>
            <person name="Cadoret J.P."/>
            <person name="Chiovitti A."/>
            <person name="Choi C.J."/>
            <person name="Coesel S."/>
            <person name="De Martino A."/>
            <person name="Detter J.C."/>
            <person name="Durkin C."/>
            <person name="Falciatore A."/>
            <person name="Fournet J."/>
            <person name="Haruta M."/>
            <person name="Huysman M.J."/>
            <person name="Jenkins B.D."/>
            <person name="Jiroutova K."/>
            <person name="Jorgensen R.E."/>
            <person name="Joubert Y."/>
            <person name="Kaplan A."/>
            <person name="Kroger N."/>
            <person name="Kroth P.G."/>
            <person name="La Roche J."/>
            <person name="Lindquist E."/>
            <person name="Lommer M."/>
            <person name="Martin-Jezequel V."/>
            <person name="Lopez P.J."/>
            <person name="Lucas S."/>
            <person name="Mangogna M."/>
            <person name="McGinnis K."/>
            <person name="Medlin L.K."/>
            <person name="Montsant A."/>
            <person name="Oudot-Le Secq M.P."/>
            <person name="Napoli C."/>
            <person name="Obornik M."/>
            <person name="Parker M.S."/>
            <person name="Petit J.L."/>
            <person name="Porcel B.M."/>
            <person name="Poulsen N."/>
            <person name="Robison M."/>
            <person name="Rychlewski L."/>
            <person name="Rynearson T.A."/>
            <person name="Schmutz J."/>
            <person name="Shapiro H."/>
            <person name="Siaut M."/>
            <person name="Stanley M."/>
            <person name="Sussman M.R."/>
            <person name="Taylor A.R."/>
            <person name="Vardi A."/>
            <person name="von Dassow P."/>
            <person name="Vyverman W."/>
            <person name="Willis A."/>
            <person name="Wyrwicz L.S."/>
            <person name="Rokhsar D.S."/>
            <person name="Weissenbach J."/>
            <person name="Armbrust E.V."/>
            <person name="Green B.R."/>
            <person name="Van de Peer Y."/>
            <person name="Grigoriev I.V."/>
        </authorList>
    </citation>
    <scope>NUCLEOTIDE SEQUENCE [LARGE SCALE GENOMIC DNA]</scope>
    <source>
        <strain evidence="4 5">CCMP1335</strain>
    </source>
</reference>
<dbReference type="GO" id="GO:0006457">
    <property type="term" value="P:protein folding"/>
    <property type="evidence" value="ECO:0000318"/>
    <property type="project" value="GO_Central"/>
</dbReference>
<organism evidence="4 5">
    <name type="scientific">Thalassiosira pseudonana</name>
    <name type="common">Marine diatom</name>
    <name type="synonym">Cyclotella nana</name>
    <dbReference type="NCBI Taxonomy" id="35128"/>
    <lineage>
        <taxon>Eukaryota</taxon>
        <taxon>Sar</taxon>
        <taxon>Stramenopiles</taxon>
        <taxon>Ochrophyta</taxon>
        <taxon>Bacillariophyta</taxon>
        <taxon>Coscinodiscophyceae</taxon>
        <taxon>Thalassiosirophycidae</taxon>
        <taxon>Thalassiosirales</taxon>
        <taxon>Thalassiosiraceae</taxon>
        <taxon>Thalassiosira</taxon>
    </lineage>
</organism>
<dbReference type="Proteomes" id="UP000001449">
    <property type="component" value="Chromosome 16"/>
</dbReference>
<evidence type="ECO:0000256" key="1">
    <source>
        <dbReference type="ARBA" id="ARBA00008848"/>
    </source>
</evidence>
<dbReference type="OMA" id="CPKEKFV"/>
<dbReference type="eggNOG" id="KOG2512">
    <property type="taxonomic scope" value="Eukaryota"/>
</dbReference>
<dbReference type="InParanoid" id="B8LCN3"/>
<dbReference type="AlphaFoldDB" id="B8LCN3"/>
<reference evidence="4 5" key="1">
    <citation type="journal article" date="2004" name="Science">
        <title>The genome of the diatom Thalassiosira pseudonana: ecology, evolution, and metabolism.</title>
        <authorList>
            <person name="Armbrust E.V."/>
            <person name="Berges J.A."/>
            <person name="Bowler C."/>
            <person name="Green B.R."/>
            <person name="Martinez D."/>
            <person name="Putnam N.H."/>
            <person name="Zhou S."/>
            <person name="Allen A.E."/>
            <person name="Apt K.E."/>
            <person name="Bechner M."/>
            <person name="Brzezinski M.A."/>
            <person name="Chaal B.K."/>
            <person name="Chiovitti A."/>
            <person name="Davis A.K."/>
            <person name="Demarest M.S."/>
            <person name="Detter J.C."/>
            <person name="Glavina T."/>
            <person name="Goodstein D."/>
            <person name="Hadi M.Z."/>
            <person name="Hellsten U."/>
            <person name="Hildebrand M."/>
            <person name="Jenkins B.D."/>
            <person name="Jurka J."/>
            <person name="Kapitonov V.V."/>
            <person name="Kroger N."/>
            <person name="Lau W.W."/>
            <person name="Lane T.W."/>
            <person name="Larimer F.W."/>
            <person name="Lippmeier J.C."/>
            <person name="Lucas S."/>
            <person name="Medina M."/>
            <person name="Montsant A."/>
            <person name="Obornik M."/>
            <person name="Parker M.S."/>
            <person name="Palenik B."/>
            <person name="Pazour G.J."/>
            <person name="Richardson P.M."/>
            <person name="Rynearson T.A."/>
            <person name="Saito M.A."/>
            <person name="Schwartz D.C."/>
            <person name="Thamatrakoln K."/>
            <person name="Valentin K."/>
            <person name="Vardi A."/>
            <person name="Wilkerson F.P."/>
            <person name="Rokhsar D.S."/>
        </authorList>
    </citation>
    <scope>NUCLEOTIDE SEQUENCE [LARGE SCALE GENOMIC DNA]</scope>
    <source>
        <strain evidence="4 5">CCMP1335</strain>
    </source>
</reference>
<protein>
    <recommendedName>
        <fullName evidence="3">C-CAP/cofactor C-like domain-containing protein</fullName>
    </recommendedName>
</protein>
<dbReference type="EMBL" id="DS999417">
    <property type="protein sequence ID" value="EED87014.1"/>
    <property type="molecule type" value="Genomic_DNA"/>
</dbReference>
<gene>
    <name evidence="4" type="ORF">THAPSDRAFT_10440</name>
</gene>
<dbReference type="GeneID" id="7442536"/>
<evidence type="ECO:0000256" key="2">
    <source>
        <dbReference type="SAM" id="MobiDB-lite"/>
    </source>
</evidence>
<feature type="compositionally biased region" description="Low complexity" evidence="2">
    <location>
        <begin position="313"/>
        <end position="323"/>
    </location>
</feature>
<accession>B8LCN3</accession>
<dbReference type="PANTHER" id="PTHR15139:SF0">
    <property type="entry name" value="TUBULIN-SPECIFIC CHAPERONE C"/>
    <property type="match status" value="1"/>
</dbReference>
<dbReference type="PANTHER" id="PTHR15139">
    <property type="entry name" value="TUBULIN FOLDING COFACTOR C"/>
    <property type="match status" value="1"/>
</dbReference>
<dbReference type="InterPro" id="IPR017901">
    <property type="entry name" value="C-CAP_CF_C-like"/>
</dbReference>
<evidence type="ECO:0000313" key="5">
    <source>
        <dbReference type="Proteomes" id="UP000001449"/>
    </source>
</evidence>
<dbReference type="PaxDb" id="35128-Thaps10440"/>
<comment type="similarity">
    <text evidence="1">Belongs to the TBCC family.</text>
</comment>
<dbReference type="Pfam" id="PF07986">
    <property type="entry name" value="TBCC"/>
    <property type="match status" value="1"/>
</dbReference>
<dbReference type="HOGENOM" id="CLU_480228_0_0_1"/>
<evidence type="ECO:0000259" key="3">
    <source>
        <dbReference type="PROSITE" id="PS51329"/>
    </source>
</evidence>
<dbReference type="RefSeq" id="XP_002296813.1">
    <property type="nucleotide sequence ID" value="XM_002296777.1"/>
</dbReference>
<dbReference type="GO" id="GO:0007023">
    <property type="term" value="P:post-chaperonin tubulin folding pathway"/>
    <property type="evidence" value="ECO:0007669"/>
    <property type="project" value="InterPro"/>
</dbReference>
<dbReference type="InterPro" id="IPR027684">
    <property type="entry name" value="TBCC"/>
</dbReference>
<dbReference type="PROSITE" id="PS51329">
    <property type="entry name" value="C_CAP_COFACTOR_C"/>
    <property type="match status" value="1"/>
</dbReference>
<dbReference type="GO" id="GO:0007021">
    <property type="term" value="P:tubulin complex assembly"/>
    <property type="evidence" value="ECO:0000318"/>
    <property type="project" value="GO_Central"/>
</dbReference>
<dbReference type="KEGG" id="tps:THAPSDRAFT_10440"/>
<feature type="region of interest" description="Disordered" evidence="2">
    <location>
        <begin position="194"/>
        <end position="223"/>
    </location>
</feature>